<evidence type="ECO:0000256" key="1">
    <source>
        <dbReference type="SAM" id="Phobius"/>
    </source>
</evidence>
<accession>A0ABQ5EFG1</accession>
<keyword evidence="1" id="KW-1133">Transmembrane helix</keyword>
<keyword evidence="3" id="KW-1185">Reference proteome</keyword>
<dbReference type="Proteomes" id="UP001151760">
    <property type="component" value="Unassembled WGS sequence"/>
</dbReference>
<reference evidence="2" key="2">
    <citation type="submission" date="2022-01" db="EMBL/GenBank/DDBJ databases">
        <authorList>
            <person name="Yamashiro T."/>
            <person name="Shiraishi A."/>
            <person name="Satake H."/>
            <person name="Nakayama K."/>
        </authorList>
    </citation>
    <scope>NUCLEOTIDE SEQUENCE</scope>
</reference>
<keyword evidence="1" id="KW-0472">Membrane</keyword>
<sequence>MVRVMTKALIGVVDLCLSGLIRHLQKHCLFPVPGISEGATSGKVLWLLDVSPGINIDLEFYYANCEGRPGRSSGKTFGNSLTTGCFQCWPFVFAVPSQMTHLVASLTLDSARSCVMQLHFLATGVSPCLMFLLVLSIFAMVAACTSRAVETLSATSSSRTGSLSSGHGIIHNELSNSSEIDSSKG</sequence>
<comment type="caution">
    <text evidence="2">The sequence shown here is derived from an EMBL/GenBank/DDBJ whole genome shotgun (WGS) entry which is preliminary data.</text>
</comment>
<gene>
    <name evidence="2" type="ORF">Tco_0975807</name>
</gene>
<evidence type="ECO:0000313" key="2">
    <source>
        <dbReference type="EMBL" id="GJT49650.1"/>
    </source>
</evidence>
<feature type="transmembrane region" description="Helical" evidence="1">
    <location>
        <begin position="120"/>
        <end position="143"/>
    </location>
</feature>
<reference evidence="2" key="1">
    <citation type="journal article" date="2022" name="Int. J. Mol. Sci.">
        <title>Draft Genome of Tanacetum Coccineum: Genomic Comparison of Closely Related Tanacetum-Family Plants.</title>
        <authorList>
            <person name="Yamashiro T."/>
            <person name="Shiraishi A."/>
            <person name="Nakayama K."/>
            <person name="Satake H."/>
        </authorList>
    </citation>
    <scope>NUCLEOTIDE SEQUENCE</scope>
</reference>
<dbReference type="EMBL" id="BQNB010016256">
    <property type="protein sequence ID" value="GJT49650.1"/>
    <property type="molecule type" value="Genomic_DNA"/>
</dbReference>
<proteinExistence type="predicted"/>
<organism evidence="2 3">
    <name type="scientific">Tanacetum coccineum</name>
    <dbReference type="NCBI Taxonomy" id="301880"/>
    <lineage>
        <taxon>Eukaryota</taxon>
        <taxon>Viridiplantae</taxon>
        <taxon>Streptophyta</taxon>
        <taxon>Embryophyta</taxon>
        <taxon>Tracheophyta</taxon>
        <taxon>Spermatophyta</taxon>
        <taxon>Magnoliopsida</taxon>
        <taxon>eudicotyledons</taxon>
        <taxon>Gunneridae</taxon>
        <taxon>Pentapetalae</taxon>
        <taxon>asterids</taxon>
        <taxon>campanulids</taxon>
        <taxon>Asterales</taxon>
        <taxon>Asteraceae</taxon>
        <taxon>Asteroideae</taxon>
        <taxon>Anthemideae</taxon>
        <taxon>Anthemidinae</taxon>
        <taxon>Tanacetum</taxon>
    </lineage>
</organism>
<protein>
    <submittedName>
        <fullName evidence="2">Uncharacterized protein</fullName>
    </submittedName>
</protein>
<keyword evidence="1" id="KW-0812">Transmembrane</keyword>
<name>A0ABQ5EFG1_9ASTR</name>
<evidence type="ECO:0000313" key="3">
    <source>
        <dbReference type="Proteomes" id="UP001151760"/>
    </source>
</evidence>